<dbReference type="InterPro" id="IPR039650">
    <property type="entry name" value="HdrA-like"/>
</dbReference>
<evidence type="ECO:0000256" key="2">
    <source>
        <dbReference type="ARBA" id="ARBA00022723"/>
    </source>
</evidence>
<keyword evidence="2" id="KW-0479">Metal-binding</keyword>
<proteinExistence type="predicted"/>
<dbReference type="PANTHER" id="PTHR43498">
    <property type="entry name" value="FERREDOXIN:COB-COM HETERODISULFIDE REDUCTASE SUBUNIT A"/>
    <property type="match status" value="1"/>
</dbReference>
<keyword evidence="8" id="KW-1185">Reference proteome</keyword>
<dbReference type="EMBL" id="CP019698">
    <property type="protein sequence ID" value="AQS60339.1"/>
    <property type="molecule type" value="Genomic_DNA"/>
</dbReference>
<dbReference type="GO" id="GO:0051539">
    <property type="term" value="F:4 iron, 4 sulfur cluster binding"/>
    <property type="evidence" value="ECO:0007669"/>
    <property type="project" value="UniProtKB-KW"/>
</dbReference>
<dbReference type="GO" id="GO:0016491">
    <property type="term" value="F:oxidoreductase activity"/>
    <property type="evidence" value="ECO:0007669"/>
    <property type="project" value="UniProtKB-KW"/>
</dbReference>
<accession>A0A1S6IZZ1</accession>
<dbReference type="KEGG" id="dfg:B0537_15445"/>
<dbReference type="Gene3D" id="3.50.50.60">
    <property type="entry name" value="FAD/NAD(P)-binding domain"/>
    <property type="match status" value="1"/>
</dbReference>
<organism evidence="7 8">
    <name type="scientific">Desulforamulus ferrireducens</name>
    <dbReference type="NCBI Taxonomy" id="1833852"/>
    <lineage>
        <taxon>Bacteria</taxon>
        <taxon>Bacillati</taxon>
        <taxon>Bacillota</taxon>
        <taxon>Clostridia</taxon>
        <taxon>Eubacteriales</taxon>
        <taxon>Peptococcaceae</taxon>
        <taxon>Desulforamulus</taxon>
    </lineage>
</organism>
<dbReference type="InterPro" id="IPR036188">
    <property type="entry name" value="FAD/NAD-bd_sf"/>
</dbReference>
<dbReference type="GO" id="GO:0046872">
    <property type="term" value="F:metal ion binding"/>
    <property type="evidence" value="ECO:0007669"/>
    <property type="project" value="UniProtKB-KW"/>
</dbReference>
<evidence type="ECO:0000256" key="3">
    <source>
        <dbReference type="ARBA" id="ARBA00023002"/>
    </source>
</evidence>
<reference evidence="7 8" key="1">
    <citation type="journal article" date="2016" name="Int. J. Syst. Evol. Microbiol.">
        <title>Desulfotomaculum ferrireducens sp. nov., a moderately thermophilic sulfate-reducing and dissimilatory Fe(III)-reducing bacterium isolated from compost.</title>
        <authorList>
            <person name="Yang G."/>
            <person name="Guo J."/>
            <person name="Zhuang L."/>
            <person name="Yuan Y."/>
            <person name="Zhou S."/>
        </authorList>
    </citation>
    <scope>NUCLEOTIDE SEQUENCE [LARGE SCALE GENOMIC DNA]</scope>
    <source>
        <strain evidence="7 8">GSS09</strain>
    </source>
</reference>
<dbReference type="PANTHER" id="PTHR43498:SF1">
    <property type="entry name" value="COB--COM HETERODISULFIDE REDUCTASE IRON-SULFUR SUBUNIT A"/>
    <property type="match status" value="1"/>
</dbReference>
<dbReference type="AlphaFoldDB" id="A0A1S6IZZ1"/>
<evidence type="ECO:0000256" key="6">
    <source>
        <dbReference type="SAM" id="MobiDB-lite"/>
    </source>
</evidence>
<feature type="region of interest" description="Disordered" evidence="6">
    <location>
        <begin position="193"/>
        <end position="213"/>
    </location>
</feature>
<gene>
    <name evidence="7" type="ORF">B0537_15445</name>
</gene>
<dbReference type="RefSeq" id="WP_238457743.1">
    <property type="nucleotide sequence ID" value="NZ_CP019698.1"/>
</dbReference>
<evidence type="ECO:0000313" key="8">
    <source>
        <dbReference type="Proteomes" id="UP000189464"/>
    </source>
</evidence>
<dbReference type="SUPFAM" id="SSF51905">
    <property type="entry name" value="FAD/NAD(P)-binding domain"/>
    <property type="match status" value="1"/>
</dbReference>
<dbReference type="Proteomes" id="UP000189464">
    <property type="component" value="Chromosome"/>
</dbReference>
<keyword evidence="1" id="KW-0004">4Fe-4S</keyword>
<evidence type="ECO:0000256" key="4">
    <source>
        <dbReference type="ARBA" id="ARBA00023004"/>
    </source>
</evidence>
<keyword evidence="5" id="KW-0411">Iron-sulfur</keyword>
<dbReference type="STRING" id="1833852.B0537_15445"/>
<evidence type="ECO:0000256" key="1">
    <source>
        <dbReference type="ARBA" id="ARBA00022485"/>
    </source>
</evidence>
<name>A0A1S6IZZ1_9FIRM</name>
<keyword evidence="4" id="KW-0408">Iron</keyword>
<evidence type="ECO:0000256" key="5">
    <source>
        <dbReference type="ARBA" id="ARBA00023014"/>
    </source>
</evidence>
<keyword evidence="3" id="KW-0560">Oxidoreductase</keyword>
<dbReference type="Pfam" id="PF12831">
    <property type="entry name" value="FAD_oxidored"/>
    <property type="match status" value="2"/>
</dbReference>
<protein>
    <submittedName>
        <fullName evidence="7">Glucose-inhibited division protein A</fullName>
    </submittedName>
</protein>
<evidence type="ECO:0000313" key="7">
    <source>
        <dbReference type="EMBL" id="AQS60339.1"/>
    </source>
</evidence>
<sequence>MNRRPKKWRYLLLSLCATFLLTGMVWLFIPDCSSASNVVSPLTNTDIKDSYEVVVVGGDPEGVAAAVAAARSGVKTLLVDTRPVLGGLMTQGWLNSLDMNYGPGRVILNKGIFQEFFNQIEGDSFDVTTAANVFHQMVNSEPNLDVLINAQAIFPMVNGEVKPLVSPGQSVAVNQVAQSYQGIPDDIKALNDQKEVKEKSAEEESEENEPKEPVVTGIRVALAGGQTMDISAARVIDATQDADIAVAAGVPFTYGQEDYGRGDKIMAVTLVFKLDGVSKADWLKMMLYLNTSGKPQTGANLVSAWGFGDHMKGYKSNVPEVAMRGLNIGRQNDGTILINALQVFGIDGLKLSDRQRARELAMKELPHIVSYINDNIPGFSNAYLVDTAPELYVRETRHIEGLYRLTVDDVLENRDFPDRIAFGSYPIDIQATDPDFRGNVIGVPTQYAIPFRCIVPQKVENLLVVGRAASFDSLPHGSARVIPIGMATGQAAGVAAALSLQTNSDFKSMAKNTYLIGQLQQRLINQGVNLQPINVPAPPVTKHWAYEGLKFMRHYGLAAGGYNNDYRLDQNMPEMQFINGLIWITKLTGVQVKERPVLYAEGNELRIEDTAYMMARYLGMNVTKQQAYDYFASVGFWKPQLLEKVNQNNGVVTIGAGYMLCKDFIDWLKANPLGQPAQVTESAEE</sequence>
<feature type="compositionally biased region" description="Basic and acidic residues" evidence="6">
    <location>
        <begin position="193"/>
        <end position="212"/>
    </location>
</feature>